<accession>A0A0V8J877</accession>
<dbReference type="SUPFAM" id="SSF56112">
    <property type="entry name" value="Protein kinase-like (PK-like)"/>
    <property type="match status" value="1"/>
</dbReference>
<dbReference type="Proteomes" id="UP000054099">
    <property type="component" value="Unassembled WGS sequence"/>
</dbReference>
<name>A0A0V8J877_9BACL</name>
<comment type="caution">
    <text evidence="1">The sequence shown here is derived from an EMBL/GenBank/DDBJ whole genome shotgun (WGS) entry which is preliminary data.</text>
</comment>
<protein>
    <submittedName>
        <fullName evidence="1">Kinase</fullName>
    </submittedName>
</protein>
<dbReference type="InterPro" id="IPR011009">
    <property type="entry name" value="Kinase-like_dom_sf"/>
</dbReference>
<dbReference type="OrthoDB" id="820708at2"/>
<dbReference type="AlphaFoldDB" id="A0A0V8J877"/>
<gene>
    <name evidence="1" type="ORF">AS030_11650</name>
</gene>
<evidence type="ECO:0000313" key="1">
    <source>
        <dbReference type="EMBL" id="KSU83229.1"/>
    </source>
</evidence>
<evidence type="ECO:0000313" key="2">
    <source>
        <dbReference type="Proteomes" id="UP000054099"/>
    </source>
</evidence>
<dbReference type="GO" id="GO:0016301">
    <property type="term" value="F:kinase activity"/>
    <property type="evidence" value="ECO:0007669"/>
    <property type="project" value="UniProtKB-KW"/>
</dbReference>
<organism evidence="1 2">
    <name type="scientific">Fictibacillus enclensis</name>
    <dbReference type="NCBI Taxonomy" id="1017270"/>
    <lineage>
        <taxon>Bacteria</taxon>
        <taxon>Bacillati</taxon>
        <taxon>Bacillota</taxon>
        <taxon>Bacilli</taxon>
        <taxon>Bacillales</taxon>
        <taxon>Fictibacillaceae</taxon>
        <taxon>Fictibacillus</taxon>
    </lineage>
</organism>
<sequence>MESITAIAARNKGKLALENLEKYKQLGKGGDGAVFQISHNKCVKIFWKEKTQKLELEALKKGQSSPIIPRLYEYGSNYIVMEYVNGYNLKKYLKEKKRFSDSKIRQILYMLSELKRIGFLRHDTEVRHIYFNEKGEVKVIDHKRAFTTDRTYPRKLISGLEKLGYAEEFLQGVKQISPTIFNEWAKYYE</sequence>
<dbReference type="EMBL" id="LNQN01000002">
    <property type="protein sequence ID" value="KSU83229.1"/>
    <property type="molecule type" value="Genomic_DNA"/>
</dbReference>
<keyword evidence="1" id="KW-0418">Kinase</keyword>
<keyword evidence="2" id="KW-1185">Reference proteome</keyword>
<keyword evidence="1" id="KW-0808">Transferase</keyword>
<dbReference type="RefSeq" id="WP_061972025.1">
    <property type="nucleotide sequence ID" value="NZ_FMAV01000002.1"/>
</dbReference>
<proteinExistence type="predicted"/>
<dbReference type="Gene3D" id="1.10.510.10">
    <property type="entry name" value="Transferase(Phosphotransferase) domain 1"/>
    <property type="match status" value="1"/>
</dbReference>
<reference evidence="1 2" key="1">
    <citation type="journal article" date="2014" name="Antonie Van Leeuwenhoek">
        <title>Fictibacillus enclensis sp. nov., isolated from marine sediment.</title>
        <authorList>
            <person name="Dastager S.G."/>
            <person name="Mawlankar R."/>
            <person name="Srinivasan K."/>
            <person name="Tang S.K."/>
            <person name="Lee J.C."/>
            <person name="Ramana V.V."/>
            <person name="Shouche Y.S."/>
        </authorList>
    </citation>
    <scope>NUCLEOTIDE SEQUENCE [LARGE SCALE GENOMIC DNA]</scope>
    <source>
        <strain evidence="1 2">NIO-1003</strain>
    </source>
</reference>